<dbReference type="AlphaFoldDB" id="A0A3B6PTB5"/>
<feature type="region of interest" description="Disordered" evidence="1">
    <location>
        <begin position="99"/>
        <end position="138"/>
    </location>
</feature>
<reference evidence="3" key="2">
    <citation type="submission" date="2018-10" db="UniProtKB">
        <authorList>
            <consortium name="EnsemblPlants"/>
        </authorList>
    </citation>
    <scope>IDENTIFICATION</scope>
</reference>
<dbReference type="GO" id="GO:0016126">
    <property type="term" value="P:sterol biosynthetic process"/>
    <property type="evidence" value="ECO:0000318"/>
    <property type="project" value="GO_Central"/>
</dbReference>
<evidence type="ECO:0008006" key="5">
    <source>
        <dbReference type="Google" id="ProtNLM"/>
    </source>
</evidence>
<keyword evidence="2" id="KW-1133">Transmembrane helix</keyword>
<dbReference type="GO" id="GO:0005789">
    <property type="term" value="C:endoplasmic reticulum membrane"/>
    <property type="evidence" value="ECO:0000318"/>
    <property type="project" value="GO_Central"/>
</dbReference>
<accession>A0A3B6PTB5</accession>
<feature type="transmembrane region" description="Helical" evidence="2">
    <location>
        <begin position="58"/>
        <end position="77"/>
    </location>
</feature>
<protein>
    <recommendedName>
        <fullName evidence="5">Dolichol phosphate-mannose biosynthesis regulatory protein</fullName>
    </recommendedName>
</protein>
<proteinExistence type="predicted"/>
<name>A0A3B6PTB5_WHEAT</name>
<evidence type="ECO:0000313" key="4">
    <source>
        <dbReference type="Proteomes" id="UP000019116"/>
    </source>
</evidence>
<organism evidence="3">
    <name type="scientific">Triticum aestivum</name>
    <name type="common">Wheat</name>
    <dbReference type="NCBI Taxonomy" id="4565"/>
    <lineage>
        <taxon>Eukaryota</taxon>
        <taxon>Viridiplantae</taxon>
        <taxon>Streptophyta</taxon>
        <taxon>Embryophyta</taxon>
        <taxon>Tracheophyta</taxon>
        <taxon>Spermatophyta</taxon>
        <taxon>Magnoliopsida</taxon>
        <taxon>Liliopsida</taxon>
        <taxon>Poales</taxon>
        <taxon>Poaceae</taxon>
        <taxon>BOP clade</taxon>
        <taxon>Pooideae</taxon>
        <taxon>Triticodae</taxon>
        <taxon>Triticeae</taxon>
        <taxon>Triticinae</taxon>
        <taxon>Triticum</taxon>
    </lineage>
</organism>
<dbReference type="OrthoDB" id="695341at2759"/>
<dbReference type="GO" id="GO:0050613">
    <property type="term" value="F:Delta14-sterol reductase activity"/>
    <property type="evidence" value="ECO:0000318"/>
    <property type="project" value="GO_Central"/>
</dbReference>
<evidence type="ECO:0000256" key="1">
    <source>
        <dbReference type="SAM" id="MobiDB-lite"/>
    </source>
</evidence>
<evidence type="ECO:0000313" key="3">
    <source>
        <dbReference type="EnsemblPlants" id="TraesCS6B02G375100.1"/>
    </source>
</evidence>
<dbReference type="Gramene" id="TraesCS6B03G1061100.1">
    <property type="protein sequence ID" value="TraesCS6B03G1061100.1.CDS"/>
    <property type="gene ID" value="TraesCS6B03G1061100"/>
</dbReference>
<feature type="region of interest" description="Disordered" evidence="1">
    <location>
        <begin position="180"/>
        <end position="200"/>
    </location>
</feature>
<keyword evidence="2" id="KW-0812">Transmembrane</keyword>
<reference evidence="3" key="1">
    <citation type="submission" date="2018-08" db="EMBL/GenBank/DDBJ databases">
        <authorList>
            <person name="Rossello M."/>
        </authorList>
    </citation>
    <scope>NUCLEOTIDE SEQUENCE [LARGE SCALE GENOMIC DNA]</scope>
    <source>
        <strain evidence="3">cv. Chinese Spring</strain>
    </source>
</reference>
<sequence>MDAAATTADLLSALAPSWSAAVVLASYLAYLAAAAALLPGKLVAVLPDSSRLHYRCNGLLPLPLLLGLSALGVYMGWMTPTVRSTVGFLASALPPHHRPVRHVEARREGQAAQAGQGRREGLPRAQGEKKKKQREDEGIDRSNSFLSLRFASASTWQKRGWQWRLASTLSHRRLDAWPAGSGLEAPRQSTDPVVQSAPPSSLPASATASVIFRATAWIHTWSLLTPMDSREPLVTGCNQWEMVARVIFNRFGWRSHNRIGV</sequence>
<keyword evidence="2" id="KW-0472">Membrane</keyword>
<evidence type="ECO:0000256" key="2">
    <source>
        <dbReference type="SAM" id="Phobius"/>
    </source>
</evidence>
<gene>
    <name evidence="3" type="primary">LOC123138565</name>
</gene>
<dbReference type="Gramene" id="TraesCS6B02G375100.1">
    <property type="protein sequence ID" value="TraesCS6B02G375100.1"/>
    <property type="gene ID" value="TraesCS6B02G375100"/>
</dbReference>
<feature type="compositionally biased region" description="Basic and acidic residues" evidence="1">
    <location>
        <begin position="117"/>
        <end position="138"/>
    </location>
</feature>
<dbReference type="STRING" id="4565.A0A3B6PTB5"/>
<keyword evidence="4" id="KW-1185">Reference proteome</keyword>
<dbReference type="Proteomes" id="UP000019116">
    <property type="component" value="Chromosome 6B"/>
</dbReference>
<dbReference type="EnsemblPlants" id="TraesCS6B02G375100.1">
    <property type="protein sequence ID" value="TraesCS6B02G375100.1"/>
    <property type="gene ID" value="TraesCS6B02G375100"/>
</dbReference>